<gene>
    <name evidence="1" type="ORF">LCGC14_0017030</name>
</gene>
<sequence length="261" mass="29500">MPPPNNNIYDPLWALALTKPLVLYVNYGEYENIATSISSHATDALIWTCYGSPISDGQDNPLTKADSWFSAFTCKQKVRVLILKNRSQYKEYDKPRGDKVQRREDFEKGATNNGTLLYTTKRHVIQRLGCPIIRSLDIGYVESGNDKIIFFSDFERHQPGTMLYMGIFGWDTNRDFGDSAARSIFADDKLHKRLITAVKGGEGDWYSESNALCPPWLPIAPKQIPRAVGWALWQTVSLFILPGIFGKASNAVRRTFLGPKE</sequence>
<dbReference type="AlphaFoldDB" id="A0A0F9YG85"/>
<reference evidence="1" key="1">
    <citation type="journal article" date="2015" name="Nature">
        <title>Complex archaea that bridge the gap between prokaryotes and eukaryotes.</title>
        <authorList>
            <person name="Spang A."/>
            <person name="Saw J.H."/>
            <person name="Jorgensen S.L."/>
            <person name="Zaremba-Niedzwiedzka K."/>
            <person name="Martijn J."/>
            <person name="Lind A.E."/>
            <person name="van Eijk R."/>
            <person name="Schleper C."/>
            <person name="Guy L."/>
            <person name="Ettema T.J."/>
        </authorList>
    </citation>
    <scope>NUCLEOTIDE SEQUENCE</scope>
</reference>
<name>A0A0F9YG85_9ZZZZ</name>
<proteinExistence type="predicted"/>
<evidence type="ECO:0000313" key="1">
    <source>
        <dbReference type="EMBL" id="KKO11227.1"/>
    </source>
</evidence>
<dbReference type="EMBL" id="LAZR01000003">
    <property type="protein sequence ID" value="KKO11227.1"/>
    <property type="molecule type" value="Genomic_DNA"/>
</dbReference>
<comment type="caution">
    <text evidence="1">The sequence shown here is derived from an EMBL/GenBank/DDBJ whole genome shotgun (WGS) entry which is preliminary data.</text>
</comment>
<organism evidence="1">
    <name type="scientific">marine sediment metagenome</name>
    <dbReference type="NCBI Taxonomy" id="412755"/>
    <lineage>
        <taxon>unclassified sequences</taxon>
        <taxon>metagenomes</taxon>
        <taxon>ecological metagenomes</taxon>
    </lineage>
</organism>
<accession>A0A0F9YG85</accession>
<protein>
    <submittedName>
        <fullName evidence="1">Uncharacterized protein</fullName>
    </submittedName>
</protein>